<evidence type="ECO:0000313" key="3">
    <source>
        <dbReference type="Proteomes" id="UP000590740"/>
    </source>
</evidence>
<proteinExistence type="predicted"/>
<feature type="transmembrane region" description="Helical" evidence="1">
    <location>
        <begin position="58"/>
        <end position="80"/>
    </location>
</feature>
<sequence length="98" mass="10694">MNTRRCCQSARPAGRVRKVAGWLLPGTVLALMPKCPMCLAAYVALGTGFTMSYASAHILMRSLTVLCISALVLCAAKRLLKHFRQKSSLKLHPTHSNP</sequence>
<keyword evidence="3" id="KW-1185">Reference proteome</keyword>
<name>A0A7W7YF14_9BACT</name>
<keyword evidence="1" id="KW-1133">Transmembrane helix</keyword>
<dbReference type="AlphaFoldDB" id="A0A7W7YF14"/>
<protein>
    <submittedName>
        <fullName evidence="2">Uncharacterized protein</fullName>
    </submittedName>
</protein>
<keyword evidence="1" id="KW-0472">Membrane</keyword>
<feature type="transmembrane region" description="Helical" evidence="1">
    <location>
        <begin position="21"/>
        <end position="46"/>
    </location>
</feature>
<reference evidence="2 3" key="1">
    <citation type="submission" date="2020-08" db="EMBL/GenBank/DDBJ databases">
        <title>Genomic Encyclopedia of Type Strains, Phase IV (KMG-IV): sequencing the most valuable type-strain genomes for metagenomic binning, comparative biology and taxonomic classification.</title>
        <authorList>
            <person name="Goeker M."/>
        </authorList>
    </citation>
    <scope>NUCLEOTIDE SEQUENCE [LARGE SCALE GENOMIC DNA]</scope>
    <source>
        <strain evidence="2 3">DSM 12252</strain>
    </source>
</reference>
<organism evidence="2 3">
    <name type="scientific">Prosthecobacter vanneervenii</name>
    <dbReference type="NCBI Taxonomy" id="48466"/>
    <lineage>
        <taxon>Bacteria</taxon>
        <taxon>Pseudomonadati</taxon>
        <taxon>Verrucomicrobiota</taxon>
        <taxon>Verrucomicrobiia</taxon>
        <taxon>Verrucomicrobiales</taxon>
        <taxon>Verrucomicrobiaceae</taxon>
        <taxon>Prosthecobacter</taxon>
    </lineage>
</organism>
<keyword evidence="1" id="KW-0812">Transmembrane</keyword>
<gene>
    <name evidence="2" type="ORF">HNQ65_004270</name>
</gene>
<dbReference type="EMBL" id="JACHIG010000010">
    <property type="protein sequence ID" value="MBB5034665.1"/>
    <property type="molecule type" value="Genomic_DNA"/>
</dbReference>
<comment type="caution">
    <text evidence="2">The sequence shown here is derived from an EMBL/GenBank/DDBJ whole genome shotgun (WGS) entry which is preliminary data.</text>
</comment>
<accession>A0A7W7YF14</accession>
<evidence type="ECO:0000313" key="2">
    <source>
        <dbReference type="EMBL" id="MBB5034665.1"/>
    </source>
</evidence>
<evidence type="ECO:0000256" key="1">
    <source>
        <dbReference type="SAM" id="Phobius"/>
    </source>
</evidence>
<dbReference type="Proteomes" id="UP000590740">
    <property type="component" value="Unassembled WGS sequence"/>
</dbReference>